<keyword evidence="6 7" id="KW-0012">Acyltransferase</keyword>
<feature type="transmembrane region" description="Helical" evidence="7">
    <location>
        <begin position="307"/>
        <end position="328"/>
    </location>
</feature>
<dbReference type="Proteomes" id="UP000013827">
    <property type="component" value="Unassembled WGS sequence"/>
</dbReference>
<proteinExistence type="inferred from homology"/>
<dbReference type="Pfam" id="PF01529">
    <property type="entry name" value="DHHC"/>
    <property type="match status" value="1"/>
</dbReference>
<evidence type="ECO:0000256" key="1">
    <source>
        <dbReference type="ARBA" id="ARBA00004141"/>
    </source>
</evidence>
<feature type="domain" description="Palmitoyltransferase DHHC" evidence="9">
    <location>
        <begin position="185"/>
        <end position="254"/>
    </location>
</feature>
<dbReference type="PaxDb" id="2903-EOD17247"/>
<dbReference type="GO" id="GO:0019706">
    <property type="term" value="F:protein-cysteine S-palmitoyltransferase activity"/>
    <property type="evidence" value="ECO:0007669"/>
    <property type="project" value="UniProtKB-EC"/>
</dbReference>
<protein>
    <recommendedName>
        <fullName evidence="7">Palmitoyltransferase</fullName>
        <ecNumber evidence="7">2.3.1.225</ecNumber>
    </recommendedName>
</protein>
<dbReference type="KEGG" id="ehx:EMIHUDRAFT_440235"/>
<keyword evidence="2 7" id="KW-0808">Transferase</keyword>
<evidence type="ECO:0000256" key="6">
    <source>
        <dbReference type="ARBA" id="ARBA00023315"/>
    </source>
</evidence>
<evidence type="ECO:0000256" key="3">
    <source>
        <dbReference type="ARBA" id="ARBA00022692"/>
    </source>
</evidence>
<feature type="transmembrane region" description="Helical" evidence="7">
    <location>
        <begin position="98"/>
        <end position="123"/>
    </location>
</feature>
<evidence type="ECO:0000313" key="10">
    <source>
        <dbReference type="EnsemblProtists" id="EOD37968"/>
    </source>
</evidence>
<comment type="domain">
    <text evidence="7">The DHHC domain is required for palmitoyltransferase activity.</text>
</comment>
<evidence type="ECO:0000256" key="5">
    <source>
        <dbReference type="ARBA" id="ARBA00023136"/>
    </source>
</evidence>
<sequence length="425" mass="46574">MRQRQVSSSLSHDQGSSQSPSHARRYAETSDVHFVSIPPGTAPGEWFRVLLPGYEPPRWLDMQMQEGYSEEARLEVTVPKLGPSVYATRARRALPARVFRTCLTPTFAVAFIWSLVLANWAVVVCNYACRSFRPDVEGSPGQLSLGIVLLGHAILLLQIVSFWQLQATHPGAPPLVFGGGPGCSRVCARSGLQQPERAMWVSSAGEMVLGVDHYCFWVGSPVGLRNRKYFILFLGYSALLCLYGAFALGHEVFNGLSARGNAFLDGLEKRGMPSLLAAAADDDERSALRIAQFFATMSLHAPESHQLGSALVPSFSGPFLVSLVLAASTAERLHAAAAVTCFLLDVPVGCLLFMFWSWHSLLALRNRTTLDTKSSRYDVGPRRNLEQVFGRRLLLWPIPIRGDGPSVDGLHWPLNPACKDEDVAP</sequence>
<dbReference type="EnsemblProtists" id="EOD17247">
    <property type="protein sequence ID" value="EOD17247"/>
    <property type="gene ID" value="EMIHUDRAFT_445237"/>
</dbReference>
<keyword evidence="11" id="KW-1185">Reference proteome</keyword>
<feature type="transmembrane region" description="Helical" evidence="7">
    <location>
        <begin position="143"/>
        <end position="163"/>
    </location>
</feature>
<feature type="compositionally biased region" description="Low complexity" evidence="8">
    <location>
        <begin position="1"/>
        <end position="21"/>
    </location>
</feature>
<organism evidence="10 11">
    <name type="scientific">Emiliania huxleyi (strain CCMP1516)</name>
    <dbReference type="NCBI Taxonomy" id="280463"/>
    <lineage>
        <taxon>Eukaryota</taxon>
        <taxon>Haptista</taxon>
        <taxon>Haptophyta</taxon>
        <taxon>Prymnesiophyceae</taxon>
        <taxon>Isochrysidales</taxon>
        <taxon>Noelaerhabdaceae</taxon>
        <taxon>Emiliania</taxon>
    </lineage>
</organism>
<dbReference type="HOGENOM" id="CLU_646301_0_0_1"/>
<dbReference type="KEGG" id="ehx:EMIHUDRAFT_445237"/>
<dbReference type="eggNOG" id="KOG1315">
    <property type="taxonomic scope" value="Eukaryota"/>
</dbReference>
<comment type="catalytic activity">
    <reaction evidence="7">
        <text>L-cysteinyl-[protein] + hexadecanoyl-CoA = S-hexadecanoyl-L-cysteinyl-[protein] + CoA</text>
        <dbReference type="Rhea" id="RHEA:36683"/>
        <dbReference type="Rhea" id="RHEA-COMP:10131"/>
        <dbReference type="Rhea" id="RHEA-COMP:11032"/>
        <dbReference type="ChEBI" id="CHEBI:29950"/>
        <dbReference type="ChEBI" id="CHEBI:57287"/>
        <dbReference type="ChEBI" id="CHEBI:57379"/>
        <dbReference type="ChEBI" id="CHEBI:74151"/>
        <dbReference type="EC" id="2.3.1.225"/>
    </reaction>
</comment>
<evidence type="ECO:0000256" key="7">
    <source>
        <dbReference type="RuleBase" id="RU079119"/>
    </source>
</evidence>
<keyword evidence="3 7" id="KW-0812">Transmembrane</keyword>
<evidence type="ECO:0000256" key="8">
    <source>
        <dbReference type="SAM" id="MobiDB-lite"/>
    </source>
</evidence>
<dbReference type="InterPro" id="IPR039859">
    <property type="entry name" value="PFA4/ZDH16/20/ERF2-like"/>
</dbReference>
<dbReference type="AlphaFoldDB" id="A0A0D3KQD3"/>
<feature type="transmembrane region" description="Helical" evidence="7">
    <location>
        <begin position="335"/>
        <end position="358"/>
    </location>
</feature>
<comment type="similarity">
    <text evidence="7">Belongs to the DHHC palmitoyltransferase family.</text>
</comment>
<dbReference type="InterPro" id="IPR001594">
    <property type="entry name" value="Palmitoyltrfase_DHHC"/>
</dbReference>
<evidence type="ECO:0000256" key="4">
    <source>
        <dbReference type="ARBA" id="ARBA00022989"/>
    </source>
</evidence>
<dbReference type="GO" id="GO:0016020">
    <property type="term" value="C:membrane"/>
    <property type="evidence" value="ECO:0007669"/>
    <property type="project" value="UniProtKB-SubCell"/>
</dbReference>
<dbReference type="PROSITE" id="PS50216">
    <property type="entry name" value="DHHC"/>
    <property type="match status" value="1"/>
</dbReference>
<dbReference type="EC" id="2.3.1.225" evidence="7"/>
<evidence type="ECO:0000256" key="2">
    <source>
        <dbReference type="ARBA" id="ARBA00022679"/>
    </source>
</evidence>
<dbReference type="RefSeq" id="XP_005790397.1">
    <property type="nucleotide sequence ID" value="XM_005790340.1"/>
</dbReference>
<feature type="transmembrane region" description="Helical" evidence="7">
    <location>
        <begin position="229"/>
        <end position="249"/>
    </location>
</feature>
<dbReference type="EnsemblProtists" id="EOD37968">
    <property type="protein sequence ID" value="EOD37968"/>
    <property type="gene ID" value="EMIHUDRAFT_440235"/>
</dbReference>
<feature type="region of interest" description="Disordered" evidence="8">
    <location>
        <begin position="1"/>
        <end position="23"/>
    </location>
</feature>
<dbReference type="PANTHER" id="PTHR12246">
    <property type="entry name" value="PALMITOYLTRANSFERASE ZDHHC16"/>
    <property type="match status" value="1"/>
</dbReference>
<comment type="subcellular location">
    <subcellularLocation>
        <location evidence="1">Membrane</location>
        <topology evidence="1">Multi-pass membrane protein</topology>
    </subcellularLocation>
</comment>
<reference evidence="10" key="2">
    <citation type="submission" date="2024-10" db="UniProtKB">
        <authorList>
            <consortium name="EnsemblProtists"/>
        </authorList>
    </citation>
    <scope>IDENTIFICATION</scope>
</reference>
<evidence type="ECO:0000313" key="11">
    <source>
        <dbReference type="Proteomes" id="UP000013827"/>
    </source>
</evidence>
<keyword evidence="4 7" id="KW-1133">Transmembrane helix</keyword>
<accession>A0A0D3KQD3</accession>
<evidence type="ECO:0000259" key="9">
    <source>
        <dbReference type="Pfam" id="PF01529"/>
    </source>
</evidence>
<keyword evidence="5 7" id="KW-0472">Membrane</keyword>
<dbReference type="GeneID" id="17263397"/>
<dbReference type="RefSeq" id="XP_005769676.1">
    <property type="nucleotide sequence ID" value="XM_005769619.1"/>
</dbReference>
<dbReference type="GeneID" id="17283238"/>
<reference evidence="11" key="1">
    <citation type="journal article" date="2013" name="Nature">
        <title>Pan genome of the phytoplankton Emiliania underpins its global distribution.</title>
        <authorList>
            <person name="Read B.A."/>
            <person name="Kegel J."/>
            <person name="Klute M.J."/>
            <person name="Kuo A."/>
            <person name="Lefebvre S.C."/>
            <person name="Maumus F."/>
            <person name="Mayer C."/>
            <person name="Miller J."/>
            <person name="Monier A."/>
            <person name="Salamov A."/>
            <person name="Young J."/>
            <person name="Aguilar M."/>
            <person name="Claverie J.M."/>
            <person name="Frickenhaus S."/>
            <person name="Gonzalez K."/>
            <person name="Herman E.K."/>
            <person name="Lin Y.C."/>
            <person name="Napier J."/>
            <person name="Ogata H."/>
            <person name="Sarno A.F."/>
            <person name="Shmutz J."/>
            <person name="Schroeder D."/>
            <person name="de Vargas C."/>
            <person name="Verret F."/>
            <person name="von Dassow P."/>
            <person name="Valentin K."/>
            <person name="Van de Peer Y."/>
            <person name="Wheeler G."/>
            <person name="Dacks J.B."/>
            <person name="Delwiche C.F."/>
            <person name="Dyhrman S.T."/>
            <person name="Glockner G."/>
            <person name="John U."/>
            <person name="Richards T."/>
            <person name="Worden A.Z."/>
            <person name="Zhang X."/>
            <person name="Grigoriev I.V."/>
            <person name="Allen A.E."/>
            <person name="Bidle K."/>
            <person name="Borodovsky M."/>
            <person name="Bowler C."/>
            <person name="Brownlee C."/>
            <person name="Cock J.M."/>
            <person name="Elias M."/>
            <person name="Gladyshev V.N."/>
            <person name="Groth M."/>
            <person name="Guda C."/>
            <person name="Hadaegh A."/>
            <person name="Iglesias-Rodriguez M.D."/>
            <person name="Jenkins J."/>
            <person name="Jones B.M."/>
            <person name="Lawson T."/>
            <person name="Leese F."/>
            <person name="Lindquist E."/>
            <person name="Lobanov A."/>
            <person name="Lomsadze A."/>
            <person name="Malik S.B."/>
            <person name="Marsh M.E."/>
            <person name="Mackinder L."/>
            <person name="Mock T."/>
            <person name="Mueller-Roeber B."/>
            <person name="Pagarete A."/>
            <person name="Parker M."/>
            <person name="Probert I."/>
            <person name="Quesneville H."/>
            <person name="Raines C."/>
            <person name="Rensing S.A."/>
            <person name="Riano-Pachon D.M."/>
            <person name="Richier S."/>
            <person name="Rokitta S."/>
            <person name="Shiraiwa Y."/>
            <person name="Soanes D.M."/>
            <person name="van der Giezen M."/>
            <person name="Wahlund T.M."/>
            <person name="Williams B."/>
            <person name="Wilson W."/>
            <person name="Wolfe G."/>
            <person name="Wurch L.L."/>
        </authorList>
    </citation>
    <scope>NUCLEOTIDE SEQUENCE</scope>
</reference>
<name>A0A0D3KQD3_EMIH1</name>